<reference evidence="2" key="2">
    <citation type="submission" date="2021-05" db="UniProtKB">
        <authorList>
            <consortium name="EnsemblPlants"/>
        </authorList>
    </citation>
    <scope>IDENTIFICATION</scope>
    <source>
        <strain evidence="2">subsp. malaccensis</strain>
    </source>
</reference>
<dbReference type="Gramene" id="Ma05_t25140.1">
    <property type="protein sequence ID" value="Ma05_p25140.1"/>
    <property type="gene ID" value="Ma05_g25140"/>
</dbReference>
<sequence>MLLLLVGAESNSITSANRVGVECKVLWIENVMFL</sequence>
<evidence type="ECO:0000313" key="2">
    <source>
        <dbReference type="EnsemblPlants" id="Ma05_p25140.1"/>
    </source>
</evidence>
<keyword evidence="3" id="KW-1185">Reference proteome</keyword>
<dbReference type="Proteomes" id="UP000012960">
    <property type="component" value="Unplaced"/>
</dbReference>
<evidence type="ECO:0000313" key="3">
    <source>
        <dbReference type="Proteomes" id="UP000012960"/>
    </source>
</evidence>
<accession>A0A804J8C1</accession>
<evidence type="ECO:0000313" key="1">
    <source>
        <dbReference type="EMBL" id="CAG1839534.1"/>
    </source>
</evidence>
<name>A0A804J8C1_MUSAM</name>
<dbReference type="EMBL" id="HG996470">
    <property type="protein sequence ID" value="CAG1839534.1"/>
    <property type="molecule type" value="Genomic_DNA"/>
</dbReference>
<gene>
    <name evidence="1" type="ORF">GSMUA_277110.1</name>
</gene>
<proteinExistence type="predicted"/>
<dbReference type="AlphaFoldDB" id="A0A804J8C1"/>
<dbReference type="InParanoid" id="A0A804J8C1"/>
<dbReference type="EnsemblPlants" id="Ma05_t25140.1">
    <property type="protein sequence ID" value="Ma05_p25140.1"/>
    <property type="gene ID" value="Ma05_g25140"/>
</dbReference>
<organism evidence="2 3">
    <name type="scientific">Musa acuminata subsp. malaccensis</name>
    <name type="common">Wild banana</name>
    <name type="synonym">Musa malaccensis</name>
    <dbReference type="NCBI Taxonomy" id="214687"/>
    <lineage>
        <taxon>Eukaryota</taxon>
        <taxon>Viridiplantae</taxon>
        <taxon>Streptophyta</taxon>
        <taxon>Embryophyta</taxon>
        <taxon>Tracheophyta</taxon>
        <taxon>Spermatophyta</taxon>
        <taxon>Magnoliopsida</taxon>
        <taxon>Liliopsida</taxon>
        <taxon>Zingiberales</taxon>
        <taxon>Musaceae</taxon>
        <taxon>Musa</taxon>
    </lineage>
</organism>
<reference evidence="1" key="1">
    <citation type="submission" date="2021-03" db="EMBL/GenBank/DDBJ databases">
        <authorList>
            <consortium name="Genoscope - CEA"/>
            <person name="William W."/>
        </authorList>
    </citation>
    <scope>NUCLEOTIDE SEQUENCE</scope>
    <source>
        <strain evidence="1">Doubled-haploid Pahang</strain>
    </source>
</reference>
<protein>
    <submittedName>
        <fullName evidence="1">(wild Malaysian banana) hypothetical protein</fullName>
    </submittedName>
</protein>